<accession>A0AAF0CAI3</accession>
<proteinExistence type="predicted"/>
<dbReference type="Pfam" id="PF05960">
    <property type="entry name" value="DUF885"/>
    <property type="match status" value="1"/>
</dbReference>
<gene>
    <name evidence="2" type="ORF">SG34_006460</name>
</gene>
<sequence length="620" mass="70471">MPFKKSLLALALSAGLLSACSLDSQQSGAQTAAAKSVAAKSQESQLTESEKANQLFDAIFMEGVKRNPLFQTYIGLKTDYGKWHDLSEENAYKELAFAKENLARIRTLDTGKLDAQTLLNYQLFEQQLKDNISDFKWRHHDYPVNQMHGMHSRLPAVLINMHTIDNVQQARDYISRLHGTEKLLTQLIEQLRIREQKGIIAPKFVFAHVIRDSKNLLTGAPFDNTAPGTLLVDFTGKVNKLDISEQEKSALIADAKQALLTSYRAGYQALIDYLGKLEGKADTRDGAWKFPDGEAFYNRALKNTTTTDLTAAEIHQIGLDEVKRIHHEMSLIMKKVGFKGSLQEFFDFMRHDPQFYYSNDDAGRDRYLKEATEIIDNMKDELDKLFITVPKADLVVKKVEAFREKSAGKAFYQQPAPDGSRPGYYYANLYDMAAMPVYQMEALAFHEGIPGHHMQNALKLEQENTPMFRKFGNYTAYGEGWGLYSELLPKEIGFYQDPYSDFGRLAMELWRACRLVVDTGIHAKKWTRAQGIDYYASNTPNAMSDVIKMVERHVVMPSQATAYKIGMLKILELREKARQALGSKFDIREFHDVILSRGELPLNVLETMIDNYISEQQAKA</sequence>
<protein>
    <submittedName>
        <fullName evidence="2">DUF885 domain-containing protein</fullName>
    </submittedName>
</protein>
<name>A0AAF0CAI3_9GAMM</name>
<dbReference type="AlphaFoldDB" id="A0AAF0CAI3"/>
<evidence type="ECO:0000313" key="3">
    <source>
        <dbReference type="Proteomes" id="UP000032352"/>
    </source>
</evidence>
<organism evidence="2 3">
    <name type="scientific">Thalassomonas viridans</name>
    <dbReference type="NCBI Taxonomy" id="137584"/>
    <lineage>
        <taxon>Bacteria</taxon>
        <taxon>Pseudomonadati</taxon>
        <taxon>Pseudomonadota</taxon>
        <taxon>Gammaproteobacteria</taxon>
        <taxon>Alteromonadales</taxon>
        <taxon>Colwelliaceae</taxon>
        <taxon>Thalassomonas</taxon>
    </lineage>
</organism>
<dbReference type="KEGG" id="tvd:SG34_006460"/>
<feature type="signal peptide" evidence="1">
    <location>
        <begin position="1"/>
        <end position="19"/>
    </location>
</feature>
<keyword evidence="1" id="KW-0732">Signal</keyword>
<dbReference type="PROSITE" id="PS51257">
    <property type="entry name" value="PROKAR_LIPOPROTEIN"/>
    <property type="match status" value="1"/>
</dbReference>
<reference evidence="2 3" key="2">
    <citation type="journal article" date="2022" name="Mar. Drugs">
        <title>Bioassay-Guided Fractionation Leads to the Detection of Cholic Acid Generated by the Rare Thalassomonas sp.</title>
        <authorList>
            <person name="Pheiffer F."/>
            <person name="Schneider Y.K."/>
            <person name="Hansen E.H."/>
            <person name="Andersen J.H."/>
            <person name="Isaksson J."/>
            <person name="Busche T."/>
            <person name="R C."/>
            <person name="Kalinowski J."/>
            <person name="Zyl L.V."/>
            <person name="Trindade M."/>
        </authorList>
    </citation>
    <scope>NUCLEOTIDE SEQUENCE [LARGE SCALE GENOMIC DNA]</scope>
    <source>
        <strain evidence="2 3">XOM25</strain>
    </source>
</reference>
<evidence type="ECO:0000313" key="2">
    <source>
        <dbReference type="EMBL" id="WDE06556.1"/>
    </source>
</evidence>
<reference evidence="2 3" key="1">
    <citation type="journal article" date="2015" name="Genome Announc.">
        <title>Draft Genome Sequences of Marine Isolates of Thalassomonas viridans and Thalassomonas actiniarum.</title>
        <authorList>
            <person name="Olonade I."/>
            <person name="van Zyl L.J."/>
            <person name="Trindade M."/>
        </authorList>
    </citation>
    <scope>NUCLEOTIDE SEQUENCE [LARGE SCALE GENOMIC DNA]</scope>
    <source>
        <strain evidence="2 3">XOM25</strain>
    </source>
</reference>
<dbReference type="InterPro" id="IPR010281">
    <property type="entry name" value="DUF885"/>
</dbReference>
<evidence type="ECO:0000256" key="1">
    <source>
        <dbReference type="SAM" id="SignalP"/>
    </source>
</evidence>
<feature type="chain" id="PRO_5042143451" evidence="1">
    <location>
        <begin position="20"/>
        <end position="620"/>
    </location>
</feature>
<keyword evidence="3" id="KW-1185">Reference proteome</keyword>
<dbReference type="Proteomes" id="UP000032352">
    <property type="component" value="Chromosome"/>
</dbReference>
<dbReference type="PANTHER" id="PTHR33361:SF16">
    <property type="entry name" value="DUF885 DOMAIN-CONTAINING PROTEIN"/>
    <property type="match status" value="1"/>
</dbReference>
<dbReference type="EMBL" id="CP059733">
    <property type="protein sequence ID" value="WDE06556.1"/>
    <property type="molecule type" value="Genomic_DNA"/>
</dbReference>
<dbReference type="PANTHER" id="PTHR33361">
    <property type="entry name" value="GLR0591 PROTEIN"/>
    <property type="match status" value="1"/>
</dbReference>
<dbReference type="RefSeq" id="WP_044837537.1">
    <property type="nucleotide sequence ID" value="NZ_CP059733.1"/>
</dbReference>